<dbReference type="GO" id="GO:0097351">
    <property type="term" value="F:toxin sequestering activity"/>
    <property type="evidence" value="ECO:0007669"/>
    <property type="project" value="InterPro"/>
</dbReference>
<dbReference type="InterPro" id="IPR031848">
    <property type="entry name" value="PrlF_antitoxin"/>
</dbReference>
<dbReference type="Pfam" id="PF15937">
    <property type="entry name" value="PrlF_antitoxin"/>
    <property type="match status" value="1"/>
</dbReference>
<name>A0A1M6GS35_9RHOB</name>
<dbReference type="AlphaFoldDB" id="A0A1M6GS35"/>
<evidence type="ECO:0000313" key="1">
    <source>
        <dbReference type="EMBL" id="SHJ12727.1"/>
    </source>
</evidence>
<dbReference type="GO" id="GO:0001558">
    <property type="term" value="P:regulation of cell growth"/>
    <property type="evidence" value="ECO:0007669"/>
    <property type="project" value="InterPro"/>
</dbReference>
<dbReference type="EMBL" id="FQZA01000005">
    <property type="protein sequence ID" value="SHJ12727.1"/>
    <property type="molecule type" value="Genomic_DNA"/>
</dbReference>
<accession>A0A1M6GS35</accession>
<reference evidence="1 2" key="1">
    <citation type="submission" date="2016-11" db="EMBL/GenBank/DDBJ databases">
        <authorList>
            <person name="Jaros S."/>
            <person name="Januszkiewicz K."/>
            <person name="Wedrychowicz H."/>
        </authorList>
    </citation>
    <scope>NUCLEOTIDE SEQUENCE [LARGE SCALE GENOMIC DNA]</scope>
    <source>
        <strain evidence="1 2">DSM 26892</strain>
    </source>
</reference>
<dbReference type="GO" id="GO:0003700">
    <property type="term" value="F:DNA-binding transcription factor activity"/>
    <property type="evidence" value="ECO:0007669"/>
    <property type="project" value="InterPro"/>
</dbReference>
<protein>
    <submittedName>
        <fullName evidence="1">PrlF antitoxin for toxin YhaV_toxin</fullName>
    </submittedName>
</protein>
<dbReference type="Proteomes" id="UP000184040">
    <property type="component" value="Unassembled WGS sequence"/>
</dbReference>
<organism evidence="1 2">
    <name type="scientific">Palleronia salina</name>
    <dbReference type="NCBI Taxonomy" id="313368"/>
    <lineage>
        <taxon>Bacteria</taxon>
        <taxon>Pseudomonadati</taxon>
        <taxon>Pseudomonadota</taxon>
        <taxon>Alphaproteobacteria</taxon>
        <taxon>Rhodobacterales</taxon>
        <taxon>Roseobacteraceae</taxon>
        <taxon>Palleronia</taxon>
    </lineage>
</organism>
<evidence type="ECO:0000313" key="2">
    <source>
        <dbReference type="Proteomes" id="UP000184040"/>
    </source>
</evidence>
<sequence length="56" mass="6128">MTSAIDPEAQAFLVFLEQEAPSDPQRLQPFGGHIVQRAADLVDGVEIDLHAPLEED</sequence>
<dbReference type="RefSeq" id="WP_084140605.1">
    <property type="nucleotide sequence ID" value="NZ_FQZA01000005.1"/>
</dbReference>
<proteinExistence type="predicted"/>
<keyword evidence="2" id="KW-1185">Reference proteome</keyword>
<gene>
    <name evidence="1" type="ORF">SAMN04488012_10565</name>
</gene>